<evidence type="ECO:0000313" key="6">
    <source>
        <dbReference type="EMBL" id="HJG88646.1"/>
    </source>
</evidence>
<evidence type="ECO:0000259" key="5">
    <source>
        <dbReference type="PROSITE" id="PS50977"/>
    </source>
</evidence>
<keyword evidence="1" id="KW-0805">Transcription regulation</keyword>
<evidence type="ECO:0000313" key="7">
    <source>
        <dbReference type="Proteomes" id="UP000757103"/>
    </source>
</evidence>
<dbReference type="AlphaFoldDB" id="A0A921MR71"/>
<reference evidence="6" key="1">
    <citation type="journal article" date="2021" name="PeerJ">
        <title>Extensive microbial diversity within the chicken gut microbiome revealed by metagenomics and culture.</title>
        <authorList>
            <person name="Gilroy R."/>
            <person name="Ravi A."/>
            <person name="Getino M."/>
            <person name="Pursley I."/>
            <person name="Horton D.L."/>
            <person name="Alikhan N.F."/>
            <person name="Baker D."/>
            <person name="Gharbi K."/>
            <person name="Hall N."/>
            <person name="Watson M."/>
            <person name="Adriaenssens E.M."/>
            <person name="Foster-Nyarko E."/>
            <person name="Jarju S."/>
            <person name="Secka A."/>
            <person name="Antonio M."/>
            <person name="Oren A."/>
            <person name="Chaudhuri R.R."/>
            <person name="La Ragione R."/>
            <person name="Hildebrand F."/>
            <person name="Pallen M.J."/>
        </authorList>
    </citation>
    <scope>NUCLEOTIDE SEQUENCE</scope>
    <source>
        <strain evidence="6">CHK121-7720</strain>
    </source>
</reference>
<gene>
    <name evidence="6" type="ORF">K8U91_04105</name>
</gene>
<dbReference type="Proteomes" id="UP000757103">
    <property type="component" value="Unassembled WGS sequence"/>
</dbReference>
<feature type="domain" description="HTH tetR-type" evidence="5">
    <location>
        <begin position="2"/>
        <end position="62"/>
    </location>
</feature>
<name>A0A921MR71_9BACT</name>
<dbReference type="GeneID" id="90529047"/>
<evidence type="ECO:0000256" key="3">
    <source>
        <dbReference type="ARBA" id="ARBA00023163"/>
    </source>
</evidence>
<sequence>MKTNREEILQSALQLFMSMNYERVSLQMITRMVGLTKTGIFNYYPTKLDLFVAVADKYLFNAQDPKHKYEESDGTLSDFIDKYVDGVERTMAEIVRLGNVRQEAMPGQSANAGYFHLFQQVLFYYPDGKAKLHAWIESEYDHWRSVIRRAIESGEINRETDVEEAVAQFRLTFVGMSFEMSFYEGLDVNRLAAHFRYIYNQLKR</sequence>
<dbReference type="InterPro" id="IPR001647">
    <property type="entry name" value="HTH_TetR"/>
</dbReference>
<dbReference type="PROSITE" id="PS50977">
    <property type="entry name" value="HTH_TETR_2"/>
    <property type="match status" value="1"/>
</dbReference>
<dbReference type="InterPro" id="IPR009057">
    <property type="entry name" value="Homeodomain-like_sf"/>
</dbReference>
<dbReference type="InterPro" id="IPR036271">
    <property type="entry name" value="Tet_transcr_reg_TetR-rel_C_sf"/>
</dbReference>
<dbReference type="SUPFAM" id="SSF46689">
    <property type="entry name" value="Homeodomain-like"/>
    <property type="match status" value="1"/>
</dbReference>
<evidence type="ECO:0000256" key="1">
    <source>
        <dbReference type="ARBA" id="ARBA00023015"/>
    </source>
</evidence>
<accession>A0A921MR71</accession>
<dbReference type="EMBL" id="DYUD01000014">
    <property type="protein sequence ID" value="HJG88646.1"/>
    <property type="molecule type" value="Genomic_DNA"/>
</dbReference>
<protein>
    <submittedName>
        <fullName evidence="6">TetR/AcrR family transcriptional regulator</fullName>
    </submittedName>
</protein>
<dbReference type="Pfam" id="PF00440">
    <property type="entry name" value="TetR_N"/>
    <property type="match status" value="1"/>
</dbReference>
<dbReference type="Gene3D" id="1.10.357.10">
    <property type="entry name" value="Tetracycline Repressor, domain 2"/>
    <property type="match status" value="1"/>
</dbReference>
<proteinExistence type="predicted"/>
<organism evidence="6 7">
    <name type="scientific">Barnesiella viscericola</name>
    <dbReference type="NCBI Taxonomy" id="397865"/>
    <lineage>
        <taxon>Bacteria</taxon>
        <taxon>Pseudomonadati</taxon>
        <taxon>Bacteroidota</taxon>
        <taxon>Bacteroidia</taxon>
        <taxon>Bacteroidales</taxon>
        <taxon>Barnesiellaceae</taxon>
        <taxon>Barnesiella</taxon>
    </lineage>
</organism>
<dbReference type="PANTHER" id="PTHR47506">
    <property type="entry name" value="TRANSCRIPTIONAL REGULATORY PROTEIN"/>
    <property type="match status" value="1"/>
</dbReference>
<evidence type="ECO:0000256" key="2">
    <source>
        <dbReference type="ARBA" id="ARBA00023125"/>
    </source>
</evidence>
<keyword evidence="3" id="KW-0804">Transcription</keyword>
<dbReference type="SUPFAM" id="SSF48498">
    <property type="entry name" value="Tetracyclin repressor-like, C-terminal domain"/>
    <property type="match status" value="1"/>
</dbReference>
<keyword evidence="2 4" id="KW-0238">DNA-binding</keyword>
<feature type="DNA-binding region" description="H-T-H motif" evidence="4">
    <location>
        <begin position="25"/>
        <end position="44"/>
    </location>
</feature>
<reference evidence="6" key="2">
    <citation type="submission" date="2021-09" db="EMBL/GenBank/DDBJ databases">
        <authorList>
            <person name="Gilroy R."/>
        </authorList>
    </citation>
    <scope>NUCLEOTIDE SEQUENCE</scope>
    <source>
        <strain evidence="6">CHK121-7720</strain>
    </source>
</reference>
<dbReference type="RefSeq" id="WP_025278415.1">
    <property type="nucleotide sequence ID" value="NZ_CAKMIC010000015.1"/>
</dbReference>
<evidence type="ECO:0000256" key="4">
    <source>
        <dbReference type="PROSITE-ProRule" id="PRU00335"/>
    </source>
</evidence>
<comment type="caution">
    <text evidence="6">The sequence shown here is derived from an EMBL/GenBank/DDBJ whole genome shotgun (WGS) entry which is preliminary data.</text>
</comment>
<dbReference type="PANTHER" id="PTHR47506:SF6">
    <property type="entry name" value="HTH-TYPE TRANSCRIPTIONAL REPRESSOR NEMR"/>
    <property type="match status" value="1"/>
</dbReference>
<dbReference type="GO" id="GO:0003677">
    <property type="term" value="F:DNA binding"/>
    <property type="evidence" value="ECO:0007669"/>
    <property type="project" value="UniProtKB-UniRule"/>
</dbReference>